<feature type="modified residue" description="N5-methylglutamine" evidence="4">
    <location>
        <position position="245"/>
    </location>
</feature>
<dbReference type="NCBIfam" id="TIGR00020">
    <property type="entry name" value="prfB"/>
    <property type="match status" value="1"/>
</dbReference>
<dbReference type="Pfam" id="PF00472">
    <property type="entry name" value="RF-1"/>
    <property type="match status" value="1"/>
</dbReference>
<reference evidence="7 8" key="1">
    <citation type="journal article" date="2016" name="Nat. Commun.">
        <title>Thousands of microbial genomes shed light on interconnected biogeochemical processes in an aquifer system.</title>
        <authorList>
            <person name="Anantharaman K."/>
            <person name="Brown C.T."/>
            <person name="Hug L.A."/>
            <person name="Sharon I."/>
            <person name="Castelle C.J."/>
            <person name="Probst A.J."/>
            <person name="Thomas B.C."/>
            <person name="Singh A."/>
            <person name="Wilkins M.J."/>
            <person name="Karaoz U."/>
            <person name="Brodie E.L."/>
            <person name="Williams K.H."/>
            <person name="Hubbard S.S."/>
            <person name="Banfield J.F."/>
        </authorList>
    </citation>
    <scope>NUCLEOTIDE SEQUENCE [LARGE SCALE GENOMIC DNA]</scope>
</reference>
<comment type="caution">
    <text evidence="7">The sequence shown here is derived from an EMBL/GenBank/DDBJ whole genome shotgun (WGS) entry which is preliminary data.</text>
</comment>
<dbReference type="SMART" id="SM00937">
    <property type="entry name" value="PCRF"/>
    <property type="match status" value="1"/>
</dbReference>
<dbReference type="PANTHER" id="PTHR43116:SF3">
    <property type="entry name" value="CLASS I PEPTIDE CHAIN RELEASE FACTOR"/>
    <property type="match status" value="1"/>
</dbReference>
<keyword evidence="2 4" id="KW-0488">Methylation</keyword>
<dbReference type="InterPro" id="IPR045853">
    <property type="entry name" value="Pep_chain_release_fac_I_sf"/>
</dbReference>
<dbReference type="Pfam" id="PF03462">
    <property type="entry name" value="PCRF"/>
    <property type="match status" value="1"/>
</dbReference>
<feature type="domain" description="Peptide chain release factor" evidence="6">
    <location>
        <begin position="73"/>
        <end position="186"/>
    </location>
</feature>
<name>A0A1F7X1Y7_9BACT</name>
<evidence type="ECO:0000259" key="6">
    <source>
        <dbReference type="SMART" id="SM00937"/>
    </source>
</evidence>
<dbReference type="PANTHER" id="PTHR43116">
    <property type="entry name" value="PEPTIDE CHAIN RELEASE FACTOR 2"/>
    <property type="match status" value="1"/>
</dbReference>
<evidence type="ECO:0000313" key="8">
    <source>
        <dbReference type="Proteomes" id="UP000176939"/>
    </source>
</evidence>
<evidence type="ECO:0000313" key="7">
    <source>
        <dbReference type="EMBL" id="OGM08388.1"/>
    </source>
</evidence>
<organism evidence="7 8">
    <name type="scientific">Candidatus Woesebacteria bacterium RBG_13_36_22</name>
    <dbReference type="NCBI Taxonomy" id="1802478"/>
    <lineage>
        <taxon>Bacteria</taxon>
        <taxon>Candidatus Woeseibacteriota</taxon>
    </lineage>
</organism>
<keyword evidence="3 4" id="KW-0648">Protein biosynthesis</keyword>
<comment type="subcellular location">
    <subcellularLocation>
        <location evidence="4">Cytoplasm</location>
    </subcellularLocation>
</comment>
<evidence type="ECO:0000256" key="3">
    <source>
        <dbReference type="ARBA" id="ARBA00022917"/>
    </source>
</evidence>
<dbReference type="InterPro" id="IPR004374">
    <property type="entry name" value="PrfB"/>
</dbReference>
<protein>
    <recommendedName>
        <fullName evidence="4 5">Peptide chain release factor 2</fullName>
        <shortName evidence="4">RF-2</shortName>
    </recommendedName>
</protein>
<dbReference type="HAMAP" id="MF_00094">
    <property type="entry name" value="Rel_fac_2"/>
    <property type="match status" value="1"/>
</dbReference>
<comment type="function">
    <text evidence="4">Peptide chain release factor 2 directs the termination of translation in response to the peptide chain termination codons UGA and UAA.</text>
</comment>
<dbReference type="Gene3D" id="3.30.160.20">
    <property type="match status" value="1"/>
</dbReference>
<dbReference type="SUPFAM" id="SSF75620">
    <property type="entry name" value="Release factor"/>
    <property type="match status" value="1"/>
</dbReference>
<keyword evidence="4" id="KW-0963">Cytoplasm</keyword>
<dbReference type="Proteomes" id="UP000176939">
    <property type="component" value="Unassembled WGS sequence"/>
</dbReference>
<dbReference type="GO" id="GO:0016149">
    <property type="term" value="F:translation release factor activity, codon specific"/>
    <property type="evidence" value="ECO:0007669"/>
    <property type="project" value="UniProtKB-UniRule"/>
</dbReference>
<evidence type="ECO:0000256" key="2">
    <source>
        <dbReference type="ARBA" id="ARBA00022481"/>
    </source>
</evidence>
<gene>
    <name evidence="4" type="primary">prfB</name>
    <name evidence="7" type="ORF">A2Z67_01540</name>
</gene>
<dbReference type="InterPro" id="IPR000352">
    <property type="entry name" value="Pep_chain_release_fac_I"/>
</dbReference>
<dbReference type="GO" id="GO:0005737">
    <property type="term" value="C:cytoplasm"/>
    <property type="evidence" value="ECO:0007669"/>
    <property type="project" value="UniProtKB-SubCell"/>
</dbReference>
<dbReference type="InterPro" id="IPR005139">
    <property type="entry name" value="PCRF"/>
</dbReference>
<dbReference type="AlphaFoldDB" id="A0A1F7X1Y7"/>
<dbReference type="Gene3D" id="1.20.58.410">
    <property type="entry name" value="Release factor"/>
    <property type="match status" value="1"/>
</dbReference>
<dbReference type="Gene3D" id="3.30.70.1660">
    <property type="match status" value="1"/>
</dbReference>
<accession>A0A1F7X1Y7</accession>
<evidence type="ECO:0000256" key="1">
    <source>
        <dbReference type="ARBA" id="ARBA00010835"/>
    </source>
</evidence>
<dbReference type="EMBL" id="MGFQ01000048">
    <property type="protein sequence ID" value="OGM08388.1"/>
    <property type="molecule type" value="Genomic_DNA"/>
</dbReference>
<evidence type="ECO:0000256" key="4">
    <source>
        <dbReference type="HAMAP-Rule" id="MF_00094"/>
    </source>
</evidence>
<sequence length="358" mass="41134">MHDLKQRISDLLGRVENIKQNFGLDEKKKKLAELEAASMDSNLWDDQEKARKLMQDLDVLKKEIDEMEKIDGEIFVLAGLVKDEEVSSEFSKDIDELGKRLDKVELKSFLSGQYDNKNAIVSIHAGQGGTEAMDWANMLYRMYLRYCEKRDWKVETVDMSEGEEAGVKSVTFKVGGVYAYGYLKGEAGTHRLVRQSPFNADKLRQTSFALVEVLPELDETDLPEIEIKDSDLDWQFFRASSQGGQNVQKVSTAVRLKHIPTEIVVTAQTERFQEQNRKIALSLLRAKLWAREQVMKEKKVKELKGEYRPASWGNQIRSYVLHPYKMVKDLRTQVETADSEAVLDGDLDKFIESEIQRL</sequence>
<comment type="similarity">
    <text evidence="1 4">Belongs to the prokaryotic/mitochondrial release factor family.</text>
</comment>
<proteinExistence type="inferred from homology"/>
<evidence type="ECO:0000256" key="5">
    <source>
        <dbReference type="NCBIfam" id="TIGR00020"/>
    </source>
</evidence>
<comment type="PTM">
    <text evidence="4">Methylated by PrmC. Methylation increases the termination efficiency of RF2.</text>
</comment>